<evidence type="ECO:0000313" key="2">
    <source>
        <dbReference type="Proteomes" id="UP000767291"/>
    </source>
</evidence>
<dbReference type="EMBL" id="JAGGJX010000006">
    <property type="protein sequence ID" value="MBP1856098.1"/>
    <property type="molecule type" value="Genomic_DNA"/>
</dbReference>
<accession>A0ABS4EDT3</accession>
<comment type="caution">
    <text evidence="1">The sequence shown here is derived from an EMBL/GenBank/DDBJ whole genome shotgun (WGS) entry which is preliminary data.</text>
</comment>
<evidence type="ECO:0000313" key="1">
    <source>
        <dbReference type="EMBL" id="MBP1856098.1"/>
    </source>
</evidence>
<dbReference type="Proteomes" id="UP000767291">
    <property type="component" value="Unassembled WGS sequence"/>
</dbReference>
<protein>
    <submittedName>
        <fullName evidence="1">Uncharacterized protein</fullName>
    </submittedName>
</protein>
<gene>
    <name evidence="1" type="ORF">J2Z43_002500</name>
</gene>
<name>A0ABS4EDT3_9FIRM</name>
<reference evidence="1 2" key="1">
    <citation type="submission" date="2021-03" db="EMBL/GenBank/DDBJ databases">
        <title>Genomic Encyclopedia of Type Strains, Phase IV (KMG-IV): sequencing the most valuable type-strain genomes for metagenomic binning, comparative biology and taxonomic classification.</title>
        <authorList>
            <person name="Goeker M."/>
        </authorList>
    </citation>
    <scope>NUCLEOTIDE SEQUENCE [LARGE SCALE GENOMIC DNA]</scope>
    <source>
        <strain evidence="1 2">DSM 1289</strain>
    </source>
</reference>
<proteinExistence type="predicted"/>
<keyword evidence="2" id="KW-1185">Reference proteome</keyword>
<organism evidence="1 2">
    <name type="scientific">Metaclostridioides mangenotii</name>
    <dbReference type="NCBI Taxonomy" id="1540"/>
    <lineage>
        <taxon>Bacteria</taxon>
        <taxon>Bacillati</taxon>
        <taxon>Bacillota</taxon>
        <taxon>Clostridia</taxon>
        <taxon>Peptostreptococcales</taxon>
        <taxon>Peptostreptococcaceae</taxon>
        <taxon>Metaclostridioides</taxon>
    </lineage>
</organism>
<sequence>MIKHEWRKHEKDIYVPKARPELIKVLKIYCDRRKRKSK</sequence>